<name>K3VD39_FUSPC</name>
<sequence length="192" mass="20755">MNQDFSGHSNSNQNDINEVEEAAERRAASDLPSPESVEGYDDLPRYPPGSPVPKGYGGALIRTLKGIPPCVWIINQHDEDITVVVSKYRPNRLLSGAEVNASATGGGLNFSSTTYLGPATTKTLVPETESREGSVGVFPLWTRKNGFGVVTIFKGSDKYIENDRIEAGATGYFIDTPNLKIVSFKEALSDKS</sequence>
<feature type="compositionally biased region" description="Polar residues" evidence="1">
    <location>
        <begin position="1"/>
        <end position="16"/>
    </location>
</feature>
<organism evidence="2 3">
    <name type="scientific">Fusarium pseudograminearum (strain CS3096)</name>
    <name type="common">Wheat and barley crown-rot fungus</name>
    <dbReference type="NCBI Taxonomy" id="1028729"/>
    <lineage>
        <taxon>Eukaryota</taxon>
        <taxon>Fungi</taxon>
        <taxon>Dikarya</taxon>
        <taxon>Ascomycota</taxon>
        <taxon>Pezizomycotina</taxon>
        <taxon>Sordariomycetes</taxon>
        <taxon>Hypocreomycetidae</taxon>
        <taxon>Hypocreales</taxon>
        <taxon>Nectriaceae</taxon>
        <taxon>Fusarium</taxon>
    </lineage>
</organism>
<dbReference type="OrthoDB" id="3223806at2759"/>
<dbReference type="HOGENOM" id="CLU_1468104_0_0_1"/>
<dbReference type="Proteomes" id="UP000007978">
    <property type="component" value="Chromosome 4"/>
</dbReference>
<dbReference type="RefSeq" id="XP_009259288.1">
    <property type="nucleotide sequence ID" value="XM_009261013.1"/>
</dbReference>
<protein>
    <submittedName>
        <fullName evidence="2">Uncharacterized protein</fullName>
    </submittedName>
</protein>
<accession>K3VD39</accession>
<proteinExistence type="predicted"/>
<feature type="region of interest" description="Disordered" evidence="1">
    <location>
        <begin position="1"/>
        <end position="51"/>
    </location>
</feature>
<comment type="caution">
    <text evidence="2">The sequence shown here is derived from an EMBL/GenBank/DDBJ whole genome shotgun (WGS) entry which is preliminary data.</text>
</comment>
<evidence type="ECO:0000313" key="3">
    <source>
        <dbReference type="Proteomes" id="UP000007978"/>
    </source>
</evidence>
<dbReference type="GeneID" id="20366513"/>
<dbReference type="EMBL" id="AFNW01000279">
    <property type="protein sequence ID" value="EKJ71892.1"/>
    <property type="molecule type" value="Genomic_DNA"/>
</dbReference>
<dbReference type="AlphaFoldDB" id="K3VD39"/>
<gene>
    <name evidence="2" type="ORF">FPSE_07895</name>
</gene>
<keyword evidence="3" id="KW-1185">Reference proteome</keyword>
<evidence type="ECO:0000313" key="2">
    <source>
        <dbReference type="EMBL" id="EKJ71892.1"/>
    </source>
</evidence>
<dbReference type="KEGG" id="fpu:FPSE_07895"/>
<dbReference type="eggNOG" id="ENOG502T4NQ">
    <property type="taxonomic scope" value="Eukaryota"/>
</dbReference>
<reference evidence="2 3" key="1">
    <citation type="journal article" date="2012" name="PLoS Pathog.">
        <title>Comparative pathogenomics reveals horizontally acquired novel virulence genes in fungi infecting cereal hosts.</title>
        <authorList>
            <person name="Gardiner D.M."/>
            <person name="McDonald M.C."/>
            <person name="Covarelli L."/>
            <person name="Solomon P.S."/>
            <person name="Rusu A.G."/>
            <person name="Marshall M."/>
            <person name="Kazan K."/>
            <person name="Chakraborty S."/>
            <person name="McDonald B.A."/>
            <person name="Manners J.M."/>
        </authorList>
    </citation>
    <scope>NUCLEOTIDE SEQUENCE [LARGE SCALE GENOMIC DNA]</scope>
    <source>
        <strain evidence="2 3">CS3096</strain>
    </source>
</reference>
<evidence type="ECO:0000256" key="1">
    <source>
        <dbReference type="SAM" id="MobiDB-lite"/>
    </source>
</evidence>